<dbReference type="InterPro" id="IPR050480">
    <property type="entry name" value="CysZ-like"/>
</dbReference>
<evidence type="ECO:0000256" key="5">
    <source>
        <dbReference type="ARBA" id="ARBA00022605"/>
    </source>
</evidence>
<evidence type="ECO:0000256" key="9">
    <source>
        <dbReference type="ARBA" id="ARBA00023136"/>
    </source>
</evidence>
<keyword evidence="10 11" id="KW-0198">Cysteine biosynthesis</keyword>
<keyword evidence="8 11" id="KW-0764">Sulfate transport</keyword>
<dbReference type="GO" id="GO:0000103">
    <property type="term" value="P:sulfate assimilation"/>
    <property type="evidence" value="ECO:0007669"/>
    <property type="project" value="InterPro"/>
</dbReference>
<comment type="subcellular location">
    <subcellularLocation>
        <location evidence="11">Cell inner membrane</location>
        <topology evidence="11">Multi-pass membrane protein</topology>
    </subcellularLocation>
    <subcellularLocation>
        <location evidence="1">Membrane</location>
        <topology evidence="1">Multi-pass membrane protein</topology>
    </subcellularLocation>
</comment>
<dbReference type="KEGG" id="tvd:SG34_017840"/>
<protein>
    <recommendedName>
        <fullName evidence="11">Sulfate transporter CysZ</fullName>
    </recommendedName>
</protein>
<dbReference type="Proteomes" id="UP000032352">
    <property type="component" value="Chromosome"/>
</dbReference>
<evidence type="ECO:0000256" key="6">
    <source>
        <dbReference type="ARBA" id="ARBA00022692"/>
    </source>
</evidence>
<keyword evidence="2 11" id="KW-0813">Transport</keyword>
<feature type="transmembrane region" description="Helical" evidence="11">
    <location>
        <begin position="77"/>
        <end position="106"/>
    </location>
</feature>
<dbReference type="GO" id="GO:0019344">
    <property type="term" value="P:cysteine biosynthetic process"/>
    <property type="evidence" value="ECO:0007669"/>
    <property type="project" value="UniProtKB-UniRule"/>
</dbReference>
<dbReference type="EMBL" id="CP059733">
    <property type="protein sequence ID" value="WDE03254.1"/>
    <property type="molecule type" value="Genomic_DNA"/>
</dbReference>
<dbReference type="NCBIfam" id="NF003433">
    <property type="entry name" value="PRK04949.1"/>
    <property type="match status" value="1"/>
</dbReference>
<evidence type="ECO:0000256" key="3">
    <source>
        <dbReference type="ARBA" id="ARBA00022475"/>
    </source>
</evidence>
<name>A0AAF0C7W3_9GAMM</name>
<feature type="transmembrane region" description="Helical" evidence="11">
    <location>
        <begin position="158"/>
        <end position="183"/>
    </location>
</feature>
<reference evidence="12 13" key="2">
    <citation type="journal article" date="2022" name="Mar. Drugs">
        <title>Bioassay-Guided Fractionation Leads to the Detection of Cholic Acid Generated by the Rare Thalassomonas sp.</title>
        <authorList>
            <person name="Pheiffer F."/>
            <person name="Schneider Y.K."/>
            <person name="Hansen E.H."/>
            <person name="Andersen J.H."/>
            <person name="Isaksson J."/>
            <person name="Busche T."/>
            <person name="R C."/>
            <person name="Kalinowski J."/>
            <person name="Zyl L.V."/>
            <person name="Trindade M."/>
        </authorList>
    </citation>
    <scope>NUCLEOTIDE SEQUENCE [LARGE SCALE GENOMIC DNA]</scope>
    <source>
        <strain evidence="12 13">XOM25</strain>
    </source>
</reference>
<keyword evidence="9 11" id="KW-0472">Membrane</keyword>
<evidence type="ECO:0000256" key="8">
    <source>
        <dbReference type="ARBA" id="ARBA00023032"/>
    </source>
</evidence>
<feature type="transmembrane region" description="Helical" evidence="11">
    <location>
        <begin position="215"/>
        <end position="245"/>
    </location>
</feature>
<dbReference type="PANTHER" id="PTHR37468">
    <property type="entry name" value="SULFATE TRANSPORTER CYSZ"/>
    <property type="match status" value="1"/>
</dbReference>
<dbReference type="InterPro" id="IPR022985">
    <property type="entry name" value="Sulfate_CysZ"/>
</dbReference>
<keyword evidence="5 11" id="KW-0028">Amino-acid biosynthesis</keyword>
<evidence type="ECO:0000256" key="11">
    <source>
        <dbReference type="HAMAP-Rule" id="MF_00468"/>
    </source>
</evidence>
<proteinExistence type="inferred from homology"/>
<dbReference type="RefSeq" id="WP_044837463.1">
    <property type="nucleotide sequence ID" value="NZ_CP059733.1"/>
</dbReference>
<evidence type="ECO:0000313" key="12">
    <source>
        <dbReference type="EMBL" id="WDE03254.1"/>
    </source>
</evidence>
<feature type="transmembrane region" description="Helical" evidence="11">
    <location>
        <begin position="37"/>
        <end position="57"/>
    </location>
</feature>
<keyword evidence="6 11" id="KW-0812">Transmembrane</keyword>
<accession>A0AAF0C7W3</accession>
<keyword evidence="13" id="KW-1185">Reference proteome</keyword>
<keyword evidence="3 11" id="KW-1003">Cell membrane</keyword>
<reference evidence="12 13" key="1">
    <citation type="journal article" date="2015" name="Genome Announc.">
        <title>Draft Genome Sequences of Marine Isolates of Thalassomonas viridans and Thalassomonas actiniarum.</title>
        <authorList>
            <person name="Olonade I."/>
            <person name="van Zyl L.J."/>
            <person name="Trindade M."/>
        </authorList>
    </citation>
    <scope>NUCLEOTIDE SEQUENCE [LARGE SCALE GENOMIC DNA]</scope>
    <source>
        <strain evidence="12 13">XOM25</strain>
    </source>
</reference>
<comment type="function">
    <text evidence="11">High affinity, high specificity proton-dependent sulfate transporter, which mediates sulfate uptake. Provides the sulfur source for the cysteine synthesis pathway.</text>
</comment>
<dbReference type="InterPro" id="IPR059112">
    <property type="entry name" value="CysZ/EI24"/>
</dbReference>
<keyword evidence="7 11" id="KW-1133">Transmembrane helix</keyword>
<evidence type="ECO:0000256" key="7">
    <source>
        <dbReference type="ARBA" id="ARBA00022989"/>
    </source>
</evidence>
<dbReference type="Pfam" id="PF07264">
    <property type="entry name" value="EI24"/>
    <property type="match status" value="1"/>
</dbReference>
<evidence type="ECO:0000256" key="10">
    <source>
        <dbReference type="ARBA" id="ARBA00023192"/>
    </source>
</evidence>
<evidence type="ECO:0000313" key="13">
    <source>
        <dbReference type="Proteomes" id="UP000032352"/>
    </source>
</evidence>
<dbReference type="PANTHER" id="PTHR37468:SF1">
    <property type="entry name" value="SULFATE TRANSPORTER CYSZ"/>
    <property type="match status" value="1"/>
</dbReference>
<organism evidence="12 13">
    <name type="scientific">Thalassomonas viridans</name>
    <dbReference type="NCBI Taxonomy" id="137584"/>
    <lineage>
        <taxon>Bacteria</taxon>
        <taxon>Pseudomonadati</taxon>
        <taxon>Pseudomonadota</taxon>
        <taxon>Gammaproteobacteria</taxon>
        <taxon>Alteromonadales</taxon>
        <taxon>Colwelliaceae</taxon>
        <taxon>Thalassomonas</taxon>
    </lineage>
</organism>
<evidence type="ECO:0000256" key="1">
    <source>
        <dbReference type="ARBA" id="ARBA00004141"/>
    </source>
</evidence>
<dbReference type="GO" id="GO:0005886">
    <property type="term" value="C:plasma membrane"/>
    <property type="evidence" value="ECO:0007669"/>
    <property type="project" value="UniProtKB-SubCell"/>
</dbReference>
<keyword evidence="4 11" id="KW-0997">Cell inner membrane</keyword>
<sequence length="256" mass="29552">MSFKQQQLTENTPIANGGAAYFIKGFELIRLKGIRRFVFIPLIVNLLFFSAAFYYLFLELEHYMAILEGMVPEWLSWIGYVLWPLAIFTLLVIFSFIFSTVTNWLAAPFNGLLSEKVEERLTGQPASDGGITDIIKDIPRTLGREWCKLKYYLPRAIGFFLIMWFLPVIGQLIWFLFVAWMMAVQYKDYPFDNHKISFAEMKSALQERKGLSYSFGITVAVFSMVPIINLIVMPVAICGATALWVDNYRQQFVTRP</sequence>
<gene>
    <name evidence="11 12" type="primary">cysZ</name>
    <name evidence="12" type="ORF">SG34_017840</name>
</gene>
<evidence type="ECO:0000256" key="4">
    <source>
        <dbReference type="ARBA" id="ARBA00022519"/>
    </source>
</evidence>
<dbReference type="AlphaFoldDB" id="A0AAF0C7W3"/>
<evidence type="ECO:0000256" key="2">
    <source>
        <dbReference type="ARBA" id="ARBA00022448"/>
    </source>
</evidence>
<dbReference type="HAMAP" id="MF_00468">
    <property type="entry name" value="CysZ"/>
    <property type="match status" value="1"/>
</dbReference>
<dbReference type="GO" id="GO:0009675">
    <property type="term" value="F:high-affinity sulfate:proton symporter activity"/>
    <property type="evidence" value="ECO:0007669"/>
    <property type="project" value="TreeGrafter"/>
</dbReference>
<comment type="similarity">
    <text evidence="11">Belongs to the CysZ family.</text>
</comment>